<feature type="domain" description="TonB-dependent receptor plug" evidence="4">
    <location>
        <begin position="196"/>
        <end position="290"/>
    </location>
</feature>
<keyword evidence="2" id="KW-0472">Membrane</keyword>
<dbReference type="EMBL" id="CP129968">
    <property type="protein sequence ID" value="WKK80684.2"/>
    <property type="molecule type" value="Genomic_DNA"/>
</dbReference>
<evidence type="ECO:0000259" key="4">
    <source>
        <dbReference type="Pfam" id="PF07715"/>
    </source>
</evidence>
<sequence length="839" mass="96762">MIKRIVFYIVFILPFTSFAQKQSSISLPALLDSLESKYQVNFSYVDEHVAHLKLPYPVSHQSLDDYLQWIESKTPLKINKLNAQFYTISVRNDQHSDLICLHVFDKQNRASIENCIIIYGKKAFYTDSLGNYCVKIRDAEADNLIIRHLNYESQQLSIKSLNREKVNKIGLQSRNTMLKEVQTKYYLTEGINKKSDGTISINVPNTSLLPGLSEQDVLFSIQKLPGIQSLNERVSDINVRGGSNDQNLLLWEGARMYQTGHFFGLISALNPYLINQVELTKNGTSPLYPGGISSVLNIKMENEINQSLEGAVGLNMLNANSYWKIPLTNKIAINLSARRSIADVLNTPTFDNYFERAFANTEVSQFVQATDTLRSNQYFNFHDYSAKLLYDINSRDKLRVSYLNMYNTISYEESALNNGIIDSKTSELSQQNWIASAELNRKWSQQLNTKIHLSASSYDLNSINYDIPNDQILRQQNEVLDLNLTLMNSQKLKTGLQYDYGYQFNEVGVLNFDDINKPAFSRNVKEVLQTHSIINDIRWSFFQGKSIAKVGLRMNYFNKFNQYSFEPRLTFNQQLNDAFDIELLAELKTQTTTQIIDFQTDFLAVEKRRWVLVNDQDLPIISSRQISIGGHYRKNGWLISAEGYWKDVKNISSSSQGFQNQYRFIRSSGNYTSKGIDILINKQMDDLNAWLNHSISNTEYNFSEFTPSSFPSNFDVPHAGGIGISYQLQQLEFALGINYHSGRAFSRIVEGQEVVNDSILYQTVNSYRLPFYMRPDLSIRYTYNLRLNQKLQFAISLWNFINYENIINQYYLLDSDNTIQEIRQQALKFTPNLSIQWSL</sequence>
<dbReference type="Gene3D" id="2.170.130.10">
    <property type="entry name" value="TonB-dependent receptor, plug domain"/>
    <property type="match status" value="1"/>
</dbReference>
<evidence type="ECO:0000313" key="5">
    <source>
        <dbReference type="EMBL" id="WKK80684.2"/>
    </source>
</evidence>
<name>A0AA49JHI6_9BACT</name>
<evidence type="ECO:0000256" key="1">
    <source>
        <dbReference type="ARBA" id="ARBA00004442"/>
    </source>
</evidence>
<evidence type="ECO:0000256" key="3">
    <source>
        <dbReference type="ARBA" id="ARBA00023237"/>
    </source>
</evidence>
<dbReference type="InterPro" id="IPR012910">
    <property type="entry name" value="Plug_dom"/>
</dbReference>
<reference evidence="5" key="1">
    <citation type="submission" date="2023-08" db="EMBL/GenBank/DDBJ databases">
        <title>Comparative genomics and taxonomic characterization of three novel marine species of genus Marivirga.</title>
        <authorList>
            <person name="Muhammad N."/>
            <person name="Kim S.-G."/>
        </authorList>
    </citation>
    <scope>NUCLEOTIDE SEQUENCE</scope>
    <source>
        <strain evidence="5">BKB1-2</strain>
    </source>
</reference>
<gene>
    <name evidence="5" type="ORF">QYS47_26895</name>
</gene>
<organism evidence="5">
    <name type="scientific">Marivirga arenosa</name>
    <dbReference type="NCBI Taxonomy" id="3059076"/>
    <lineage>
        <taxon>Bacteria</taxon>
        <taxon>Pseudomonadati</taxon>
        <taxon>Bacteroidota</taxon>
        <taxon>Cytophagia</taxon>
        <taxon>Cytophagales</taxon>
        <taxon>Marivirgaceae</taxon>
        <taxon>Marivirga</taxon>
    </lineage>
</organism>
<dbReference type="RefSeq" id="WP_322345905.1">
    <property type="nucleotide sequence ID" value="NZ_CP129968.2"/>
</dbReference>
<keyword evidence="5" id="KW-0675">Receptor</keyword>
<dbReference type="GO" id="GO:0009279">
    <property type="term" value="C:cell outer membrane"/>
    <property type="evidence" value="ECO:0007669"/>
    <property type="project" value="UniProtKB-SubCell"/>
</dbReference>
<dbReference type="Gene3D" id="2.40.170.20">
    <property type="entry name" value="TonB-dependent receptor, beta-barrel domain"/>
    <property type="match status" value="1"/>
</dbReference>
<dbReference type="AlphaFoldDB" id="A0AA49JHI6"/>
<dbReference type="Pfam" id="PF07715">
    <property type="entry name" value="Plug"/>
    <property type="match status" value="1"/>
</dbReference>
<dbReference type="SUPFAM" id="SSF56935">
    <property type="entry name" value="Porins"/>
    <property type="match status" value="1"/>
</dbReference>
<dbReference type="InterPro" id="IPR036942">
    <property type="entry name" value="Beta-barrel_TonB_sf"/>
</dbReference>
<dbReference type="InterPro" id="IPR037066">
    <property type="entry name" value="Plug_dom_sf"/>
</dbReference>
<dbReference type="Proteomes" id="UP001232019">
    <property type="component" value="Chromosome"/>
</dbReference>
<proteinExistence type="predicted"/>
<comment type="subcellular location">
    <subcellularLocation>
        <location evidence="1">Cell outer membrane</location>
    </subcellularLocation>
</comment>
<dbReference type="KEGG" id="marp:QYS47_26895"/>
<evidence type="ECO:0000256" key="2">
    <source>
        <dbReference type="ARBA" id="ARBA00023136"/>
    </source>
</evidence>
<accession>A0AA49JHI6</accession>
<keyword evidence="3" id="KW-0998">Cell outer membrane</keyword>
<protein>
    <submittedName>
        <fullName evidence="5">TonB-dependent receptor</fullName>
    </submittedName>
</protein>